<dbReference type="RefSeq" id="WP_206872466.1">
    <property type="nucleotide sequence ID" value="NZ_BMBA01000008.1"/>
</dbReference>
<sequence>MKKIILIIIAIVIVVASVIGFRQMNASKVREEEAKKEQINKEAGVRPKQAEIDDLIRNYRNIYVNLVNDKELDLSFLDNVLDKSSPYYKSVIEDITNKRKSNIKLQTENIEVGDLQVTTSGYKVNVKETLQVNNDKVDKISGDYIIKTDNNKIQISDYIKN</sequence>
<protein>
    <recommendedName>
        <fullName evidence="1">TcaA protein NTF2-like domain-containing protein</fullName>
    </recommendedName>
</protein>
<dbReference type="Proteomes" id="UP000663802">
    <property type="component" value="Unassembled WGS sequence"/>
</dbReference>
<reference evidence="2 3" key="1">
    <citation type="journal article" date="2021" name="Int. J. Syst. Evol. Microbiol.">
        <title>Clostridium zeae sp. nov., isolated from corn silage.</title>
        <authorList>
            <person name="Kobayashi H."/>
            <person name="Tanizawa Y."/>
            <person name="Yagura M."/>
            <person name="Sakamoto M."/>
            <person name="Ohkuma M."/>
            <person name="Tohno M."/>
        </authorList>
    </citation>
    <scope>NUCLEOTIDE SEQUENCE [LARGE SCALE GENOMIC DNA]</scope>
    <source>
        <strain evidence="2 3">CSC2</strain>
    </source>
</reference>
<accession>A0ABQ1EGL4</accession>
<dbReference type="Pfam" id="PF22819">
    <property type="entry name" value="TcaA_5th"/>
    <property type="match status" value="1"/>
</dbReference>
<organism evidence="2 3">
    <name type="scientific">Clostridium zeae</name>
    <dbReference type="NCBI Taxonomy" id="2759022"/>
    <lineage>
        <taxon>Bacteria</taxon>
        <taxon>Bacillati</taxon>
        <taxon>Bacillota</taxon>
        <taxon>Clostridia</taxon>
        <taxon>Eubacteriales</taxon>
        <taxon>Clostridiaceae</taxon>
        <taxon>Clostridium</taxon>
    </lineage>
</organism>
<evidence type="ECO:0000259" key="1">
    <source>
        <dbReference type="Pfam" id="PF22819"/>
    </source>
</evidence>
<keyword evidence="3" id="KW-1185">Reference proteome</keyword>
<dbReference type="InterPro" id="IPR054528">
    <property type="entry name" value="TcaA_5th"/>
</dbReference>
<dbReference type="EMBL" id="BMBA01000008">
    <property type="protein sequence ID" value="GFZ33955.1"/>
    <property type="molecule type" value="Genomic_DNA"/>
</dbReference>
<name>A0ABQ1EGL4_9CLOT</name>
<evidence type="ECO:0000313" key="2">
    <source>
        <dbReference type="EMBL" id="GFZ33955.1"/>
    </source>
</evidence>
<comment type="caution">
    <text evidence="2">The sequence shown here is derived from an EMBL/GenBank/DDBJ whole genome shotgun (WGS) entry which is preliminary data.</text>
</comment>
<proteinExistence type="predicted"/>
<evidence type="ECO:0000313" key="3">
    <source>
        <dbReference type="Proteomes" id="UP000663802"/>
    </source>
</evidence>
<gene>
    <name evidence="2" type="ORF">CSC2_44810</name>
</gene>
<feature type="domain" description="TcaA protein NTF2-like" evidence="1">
    <location>
        <begin position="49"/>
        <end position="158"/>
    </location>
</feature>